<evidence type="ECO:0000313" key="3">
    <source>
        <dbReference type="EMBL" id="QCP13781.1"/>
    </source>
</evidence>
<dbReference type="Proteomes" id="UP000584325">
    <property type="component" value="Unassembled WGS sequence"/>
</dbReference>
<dbReference type="Pfam" id="PF13274">
    <property type="entry name" value="SocA_Panacea"/>
    <property type="match status" value="1"/>
</dbReference>
<dbReference type="OrthoDB" id="9804491at2"/>
<reference evidence="3 4" key="1">
    <citation type="submission" date="2019-05" db="EMBL/GenBank/DDBJ databases">
        <title>Draft Genome Sequences of Six Type Strains of the Genus Massilia.</title>
        <authorList>
            <person name="Miess H."/>
            <person name="Frediansyhah A."/>
            <person name="Gross H."/>
        </authorList>
    </citation>
    <scope>NUCLEOTIDE SEQUENCE [LARGE SCALE GENOMIC DNA]</scope>
    <source>
        <strain evidence="3 4">DSMZ 26121</strain>
    </source>
</reference>
<gene>
    <name evidence="3" type="ORF">FCL38_27625</name>
    <name evidence="2" type="ORF">FHS02_004151</name>
</gene>
<dbReference type="RefSeq" id="WP_137316560.1">
    <property type="nucleotide sequence ID" value="NZ_CP040017.1"/>
</dbReference>
<dbReference type="EMBL" id="JACHXS010000008">
    <property type="protein sequence ID" value="MBB3223308.1"/>
    <property type="molecule type" value="Genomic_DNA"/>
</dbReference>
<evidence type="ECO:0000313" key="2">
    <source>
        <dbReference type="EMBL" id="MBB3223308.1"/>
    </source>
</evidence>
<evidence type="ECO:0000313" key="4">
    <source>
        <dbReference type="Proteomes" id="UP000298763"/>
    </source>
</evidence>
<reference evidence="2 5" key="2">
    <citation type="submission" date="2020-08" db="EMBL/GenBank/DDBJ databases">
        <title>Genomic Encyclopedia of Type Strains, Phase III (KMG-III): the genomes of soil and plant-associated and newly described type strains.</title>
        <authorList>
            <person name="Whitman W."/>
        </authorList>
    </citation>
    <scope>NUCLEOTIDE SEQUENCE [LARGE SCALE GENOMIC DNA]</scope>
    <source>
        <strain evidence="2 5">CECT 7753</strain>
    </source>
</reference>
<accession>A0A4V1EE93</accession>
<name>A0A4V1EE93_9BURK</name>
<feature type="domain" description="Antitoxin SocA-like Panacea" evidence="1">
    <location>
        <begin position="29"/>
        <end position="142"/>
    </location>
</feature>
<dbReference type="InterPro" id="IPR025272">
    <property type="entry name" value="SocA_Panacea"/>
</dbReference>
<proteinExistence type="predicted"/>
<dbReference type="Proteomes" id="UP000298763">
    <property type="component" value="Chromosome"/>
</dbReference>
<organism evidence="2 5">
    <name type="scientific">Pseudoduganella umbonata</name>
    <dbReference type="NCBI Taxonomy" id="864828"/>
    <lineage>
        <taxon>Bacteria</taxon>
        <taxon>Pseudomonadati</taxon>
        <taxon>Pseudomonadota</taxon>
        <taxon>Betaproteobacteria</taxon>
        <taxon>Burkholderiales</taxon>
        <taxon>Oxalobacteraceae</taxon>
        <taxon>Telluria group</taxon>
        <taxon>Pseudoduganella</taxon>
    </lineage>
</organism>
<dbReference type="AlphaFoldDB" id="A0A4V1EE93"/>
<evidence type="ECO:0000313" key="5">
    <source>
        <dbReference type="Proteomes" id="UP000584325"/>
    </source>
</evidence>
<protein>
    <submittedName>
        <fullName evidence="3">DUF4065 domain-containing protein</fullName>
    </submittedName>
    <submittedName>
        <fullName evidence="2">Putative phage-associated protein</fullName>
    </submittedName>
</protein>
<dbReference type="EMBL" id="CP040017">
    <property type="protein sequence ID" value="QCP13781.1"/>
    <property type="molecule type" value="Genomic_DNA"/>
</dbReference>
<evidence type="ECO:0000259" key="1">
    <source>
        <dbReference type="Pfam" id="PF13274"/>
    </source>
</evidence>
<keyword evidence="4" id="KW-1185">Reference proteome</keyword>
<sequence>MKPAISRSRLRNAIVFFAKNTESCGKIKLFKLLYLLDFEHFRQTGKSVTGFDYEAWKFGPVPVKLMQEWEDLEEDLSAAVEIVPVQVIDYFRQEVRVRDEVEFDDGDFTPRQLTIMQNLSERYATTQSPTMIDVTHEQNGAWDKIWDKGRGAQRVIPYELALEADAASRAQILESAAEAKGFSRSIPAGGY</sequence>